<sequence>MSAAALVDEAAVKRPMTWRYLAGAGVAYPLLLMLWLIFDFRVLNPELVNVDVETTMDKMRWFGVPLAAIALLFGGSWLVASFKADAREREWQQKTQQLKAQEATANTEQARREYVLEVIGLGVTVEKYRQGKLWEALQKGTPFSSIREPDPKKYEWSRFDKSGVAGSRANDALENGAAASPMYWGAPSFYAGSPMLDPAEQPSEIRPMEGLAGGAETTGMAWHLFVTGPWQLAERPDQLLEQVFAFFDAHPDVPYVMLHSEDSSSTRDDFLPPGAARLVEDGYYIPEMPDSTAVFVLARRERVEPLRPYVWDDPDNDYLQENLRMMYYDLQKNVPTPEKLANPEKHHRTRLPTVAEWLTAAAAFAKRPVFDKDQADISLAAFRRWLNDPPKDWKPTPWFPVPWNRNQMEAFDNLPSLGFIHRPVFVKFDDEHGQPVKRREARQKILEAGWQQALQTLPAAERAKGPARIIGAFGKQVEQQLAFEATLHSYAAQGGPEIDTSKTAQFINTDHRFGNTGASTFFVQMAVGVMGSYYEGGTSAAVNLRDPAGASIVFISPPSEERRKAQKDRDLFKHQVQPAIDPENYKPPTVGAVLQTEGATGIEEKTTSK</sequence>
<accession>A0ABS8IR59</accession>
<keyword evidence="1" id="KW-0472">Membrane</keyword>
<evidence type="ECO:0000259" key="2">
    <source>
        <dbReference type="Pfam" id="PF11394"/>
    </source>
</evidence>
<feature type="domain" description="Type VI lipase adapter protein Tla3 N-terminal" evidence="2">
    <location>
        <begin position="114"/>
        <end position="275"/>
    </location>
</feature>
<dbReference type="Pfam" id="PF20995">
    <property type="entry name" value="Tla3_C"/>
    <property type="match status" value="1"/>
</dbReference>
<comment type="caution">
    <text evidence="4">The sequence shown here is derived from an EMBL/GenBank/DDBJ whole genome shotgun (WGS) entry which is preliminary data.</text>
</comment>
<dbReference type="Proteomes" id="UP001198701">
    <property type="component" value="Unassembled WGS sequence"/>
</dbReference>
<evidence type="ECO:0000259" key="3">
    <source>
        <dbReference type="Pfam" id="PF20995"/>
    </source>
</evidence>
<evidence type="ECO:0000256" key="1">
    <source>
        <dbReference type="SAM" id="Phobius"/>
    </source>
</evidence>
<keyword evidence="5" id="KW-1185">Reference proteome</keyword>
<organism evidence="4 5">
    <name type="scientific">Massilia agrisoli</name>
    <dbReference type="NCBI Taxonomy" id="2892444"/>
    <lineage>
        <taxon>Bacteria</taxon>
        <taxon>Pseudomonadati</taxon>
        <taxon>Pseudomonadota</taxon>
        <taxon>Betaproteobacteria</taxon>
        <taxon>Burkholderiales</taxon>
        <taxon>Oxalobacteraceae</taxon>
        <taxon>Telluria group</taxon>
        <taxon>Massilia</taxon>
    </lineage>
</organism>
<keyword evidence="1" id="KW-0812">Transmembrane</keyword>
<evidence type="ECO:0000313" key="5">
    <source>
        <dbReference type="Proteomes" id="UP001198701"/>
    </source>
</evidence>
<reference evidence="4 5" key="1">
    <citation type="submission" date="2021-11" db="EMBL/GenBank/DDBJ databases">
        <authorList>
            <person name="Huq M.A."/>
        </authorList>
    </citation>
    <scope>NUCLEOTIDE SEQUENCE [LARGE SCALE GENOMIC DNA]</scope>
    <source>
        <strain evidence="4 5">MAHUQ-52</strain>
    </source>
</reference>
<dbReference type="Pfam" id="PF11394">
    <property type="entry name" value="Tla3_N"/>
    <property type="match status" value="1"/>
</dbReference>
<name>A0ABS8IR59_9BURK</name>
<keyword evidence="1" id="KW-1133">Transmembrane helix</keyword>
<proteinExistence type="predicted"/>
<feature type="transmembrane region" description="Helical" evidence="1">
    <location>
        <begin position="58"/>
        <end position="80"/>
    </location>
</feature>
<feature type="transmembrane region" description="Helical" evidence="1">
    <location>
        <begin position="20"/>
        <end position="38"/>
    </location>
</feature>
<dbReference type="EMBL" id="JAJHPV010000009">
    <property type="protein sequence ID" value="MCC6070323.1"/>
    <property type="molecule type" value="Genomic_DNA"/>
</dbReference>
<evidence type="ECO:0000313" key="4">
    <source>
        <dbReference type="EMBL" id="MCC6070323.1"/>
    </source>
</evidence>
<protein>
    <submittedName>
        <fullName evidence="4">DUF2875 family protein</fullName>
    </submittedName>
</protein>
<dbReference type="InterPro" id="IPR048303">
    <property type="entry name" value="Tla3_C"/>
</dbReference>
<dbReference type="RefSeq" id="WP_229431250.1">
    <property type="nucleotide sequence ID" value="NZ_JAJHPV010000009.1"/>
</dbReference>
<gene>
    <name evidence="4" type="ORF">LMJ30_05030</name>
</gene>
<dbReference type="InterPro" id="IPR021531">
    <property type="entry name" value="Tla3_N"/>
</dbReference>
<feature type="domain" description="Type VI lipase adapter protein Tla3 C-terminal" evidence="3">
    <location>
        <begin position="417"/>
        <end position="557"/>
    </location>
</feature>